<dbReference type="Proteomes" id="UP000224634">
    <property type="component" value="Unassembled WGS sequence"/>
</dbReference>
<feature type="transmembrane region" description="Helical" evidence="2">
    <location>
        <begin position="30"/>
        <end position="50"/>
    </location>
</feature>
<keyword evidence="2" id="KW-1133">Transmembrane helix</keyword>
<comment type="caution">
    <text evidence="3">The sequence shown here is derived from an EMBL/GenBank/DDBJ whole genome shotgun (WGS) entry which is preliminary data.</text>
</comment>
<feature type="region of interest" description="Disordered" evidence="1">
    <location>
        <begin position="1"/>
        <end position="22"/>
    </location>
</feature>
<dbReference type="EMBL" id="PDNA01000035">
    <property type="protein sequence ID" value="PGH21476.1"/>
    <property type="molecule type" value="Genomic_DNA"/>
</dbReference>
<dbReference type="OrthoDB" id="5327700at2759"/>
<evidence type="ECO:0000313" key="3">
    <source>
        <dbReference type="EMBL" id="PGH21476.1"/>
    </source>
</evidence>
<protein>
    <recommendedName>
        <fullName evidence="5">Peroxin-22-like protein Pex22-like-Penicillium chrysogenum</fullName>
    </recommendedName>
</protein>
<name>A0A2B7YIT3_POLH7</name>
<keyword evidence="4" id="KW-1185">Reference proteome</keyword>
<organism evidence="3 4">
    <name type="scientific">Polytolypa hystricis (strain UAMH7299)</name>
    <dbReference type="NCBI Taxonomy" id="1447883"/>
    <lineage>
        <taxon>Eukaryota</taxon>
        <taxon>Fungi</taxon>
        <taxon>Dikarya</taxon>
        <taxon>Ascomycota</taxon>
        <taxon>Pezizomycotina</taxon>
        <taxon>Eurotiomycetes</taxon>
        <taxon>Eurotiomycetidae</taxon>
        <taxon>Onygenales</taxon>
        <taxon>Onygenales incertae sedis</taxon>
        <taxon>Polytolypa</taxon>
    </lineage>
</organism>
<keyword evidence="2" id="KW-0812">Transmembrane</keyword>
<dbReference type="AlphaFoldDB" id="A0A2B7YIT3"/>
<feature type="region of interest" description="Disordered" evidence="1">
    <location>
        <begin position="284"/>
        <end position="317"/>
    </location>
</feature>
<evidence type="ECO:0008006" key="5">
    <source>
        <dbReference type="Google" id="ProtNLM"/>
    </source>
</evidence>
<proteinExistence type="predicted"/>
<accession>A0A2B7YIT3</accession>
<keyword evidence="2" id="KW-0472">Membrane</keyword>
<sequence>MSNNYFQDSRRRARGPTGFSTSGNRSALGYWLPLAVTVTTATIGLAAWVWSERKGNDSDDEEGDEYHRRHDNTSGRVAGGPGPEYGAQSEGYMRATGSDVHARGEDTGVLSRFQDALRRTPSPQQLFDGASRRVAAGISAVGGALTSIQEEDRGGFEDHSRWTEEADSRAAAAVTAAEQRSMSGGIIAPSIPPPAAQAAAAKKRKTVAIVISSVAPSVDASEESHPSEHASILSHLPEYVDADTARVFVLIYAPNLSPRTGTGSGSETRPPLSINSSYSNIEPEEAAAAAAEGSAGDLSTLEPRPAGSPDTFDSASPFFRTQYTQAQSLVDKDTMIMPFNTANGYVHILRHLAPEIVYVQEGLAGEQGGAVQQISGWVRQVVIVVGGEAGGLVDSDDDDAATATAVSTEKGSKWWQEEGVTGLGKRIAVVEGVRMGEDWKRRVSGHE</sequence>
<evidence type="ECO:0000313" key="4">
    <source>
        <dbReference type="Proteomes" id="UP000224634"/>
    </source>
</evidence>
<evidence type="ECO:0000256" key="2">
    <source>
        <dbReference type="SAM" id="Phobius"/>
    </source>
</evidence>
<gene>
    <name evidence="3" type="ORF">AJ80_03267</name>
</gene>
<feature type="region of interest" description="Disordered" evidence="1">
    <location>
        <begin position="54"/>
        <end position="90"/>
    </location>
</feature>
<reference evidence="3 4" key="1">
    <citation type="submission" date="2017-10" db="EMBL/GenBank/DDBJ databases">
        <title>Comparative genomics in systemic dimorphic fungi from Ajellomycetaceae.</title>
        <authorList>
            <person name="Munoz J.F."/>
            <person name="Mcewen J.G."/>
            <person name="Clay O.K."/>
            <person name="Cuomo C.A."/>
        </authorList>
    </citation>
    <scope>NUCLEOTIDE SEQUENCE [LARGE SCALE GENOMIC DNA]</scope>
    <source>
        <strain evidence="3 4">UAMH7299</strain>
    </source>
</reference>
<evidence type="ECO:0000256" key="1">
    <source>
        <dbReference type="SAM" id="MobiDB-lite"/>
    </source>
</evidence>